<sequence length="75" mass="9150">MKQWLFKSCILKINRTYTEVSKAIGLYKNKKREEKYCQNWKIMYFSFWFLMEHNTTGSMCSSWFTPFLELPSSSR</sequence>
<accession>A0A1J3JXA6</accession>
<reference evidence="1" key="1">
    <citation type="submission" date="2016-07" db="EMBL/GenBank/DDBJ databases">
        <title>De novo transcriptome assembly of four accessions of the metal hyperaccumulator plant Noccaea caerulescens.</title>
        <authorList>
            <person name="Blande D."/>
            <person name="Halimaa P."/>
            <person name="Tervahauta A.I."/>
            <person name="Aarts M.G."/>
            <person name="Karenlampi S.O."/>
        </authorList>
    </citation>
    <scope>NUCLEOTIDE SEQUENCE</scope>
</reference>
<evidence type="ECO:0000313" key="1">
    <source>
        <dbReference type="EMBL" id="JAU97115.1"/>
    </source>
</evidence>
<proteinExistence type="predicted"/>
<name>A0A1J3JXA6_NOCCA</name>
<gene>
    <name evidence="1" type="ORF">MP_TR10776_c0_g1_i1_g.32684</name>
</gene>
<protein>
    <submittedName>
        <fullName evidence="1">Uncharacterized protein</fullName>
    </submittedName>
</protein>
<dbReference type="EMBL" id="GEVM01008823">
    <property type="protein sequence ID" value="JAU97115.1"/>
    <property type="molecule type" value="Transcribed_RNA"/>
</dbReference>
<organism evidence="1">
    <name type="scientific">Noccaea caerulescens</name>
    <name type="common">Alpine penny-cress</name>
    <name type="synonym">Thlaspi caerulescens</name>
    <dbReference type="NCBI Taxonomy" id="107243"/>
    <lineage>
        <taxon>Eukaryota</taxon>
        <taxon>Viridiplantae</taxon>
        <taxon>Streptophyta</taxon>
        <taxon>Embryophyta</taxon>
        <taxon>Tracheophyta</taxon>
        <taxon>Spermatophyta</taxon>
        <taxon>Magnoliopsida</taxon>
        <taxon>eudicotyledons</taxon>
        <taxon>Gunneridae</taxon>
        <taxon>Pentapetalae</taxon>
        <taxon>rosids</taxon>
        <taxon>malvids</taxon>
        <taxon>Brassicales</taxon>
        <taxon>Brassicaceae</taxon>
        <taxon>Coluteocarpeae</taxon>
        <taxon>Noccaea</taxon>
    </lineage>
</organism>
<dbReference type="AlphaFoldDB" id="A0A1J3JXA6"/>